<proteinExistence type="predicted"/>
<keyword evidence="3" id="KW-1185">Reference proteome</keyword>
<accession>A0ABP0H1A2</accession>
<comment type="caution">
    <text evidence="2">The sequence shown here is derived from an EMBL/GenBank/DDBJ whole genome shotgun (WGS) entry which is preliminary data.</text>
</comment>
<evidence type="ECO:0000313" key="3">
    <source>
        <dbReference type="Proteomes" id="UP001642483"/>
    </source>
</evidence>
<dbReference type="PANTHER" id="PTHR10845:SF192">
    <property type="entry name" value="DOUBLE HIT, ISOFORM B"/>
    <property type="match status" value="1"/>
</dbReference>
<dbReference type="CDD" id="cd07440">
    <property type="entry name" value="RGS"/>
    <property type="match status" value="1"/>
</dbReference>
<gene>
    <name evidence="2" type="ORF">CVLEPA_LOCUS30747</name>
</gene>
<dbReference type="EMBL" id="CAWYQH010000163">
    <property type="protein sequence ID" value="CAK8697542.1"/>
    <property type="molecule type" value="Genomic_DNA"/>
</dbReference>
<dbReference type="InterPro" id="IPR036305">
    <property type="entry name" value="RGS_sf"/>
</dbReference>
<dbReference type="InterPro" id="IPR016137">
    <property type="entry name" value="RGS"/>
</dbReference>
<protein>
    <recommendedName>
        <fullName evidence="1">RGS domain-containing protein</fullName>
    </recommendedName>
</protein>
<dbReference type="SMART" id="SM00315">
    <property type="entry name" value="RGS"/>
    <property type="match status" value="1"/>
</dbReference>
<dbReference type="Gene3D" id="1.10.167.10">
    <property type="entry name" value="Regulator of G-protein Signalling 4, domain 2"/>
    <property type="match status" value="1"/>
</dbReference>
<dbReference type="PANTHER" id="PTHR10845">
    <property type="entry name" value="REGULATOR OF G PROTEIN SIGNALING"/>
    <property type="match status" value="1"/>
</dbReference>
<evidence type="ECO:0000259" key="1">
    <source>
        <dbReference type="PROSITE" id="PS50132"/>
    </source>
</evidence>
<dbReference type="Pfam" id="PF00615">
    <property type="entry name" value="RGS"/>
    <property type="match status" value="1"/>
</dbReference>
<dbReference type="SUPFAM" id="SSF48097">
    <property type="entry name" value="Regulator of G-protein signaling, RGS"/>
    <property type="match status" value="1"/>
</dbReference>
<organism evidence="2 3">
    <name type="scientific">Clavelina lepadiformis</name>
    <name type="common">Light-bulb sea squirt</name>
    <name type="synonym">Ascidia lepadiformis</name>
    <dbReference type="NCBI Taxonomy" id="159417"/>
    <lineage>
        <taxon>Eukaryota</taxon>
        <taxon>Metazoa</taxon>
        <taxon>Chordata</taxon>
        <taxon>Tunicata</taxon>
        <taxon>Ascidiacea</taxon>
        <taxon>Aplousobranchia</taxon>
        <taxon>Clavelinidae</taxon>
        <taxon>Clavelina</taxon>
    </lineage>
</organism>
<dbReference type="Proteomes" id="UP001642483">
    <property type="component" value="Unassembled WGS sequence"/>
</dbReference>
<dbReference type="PROSITE" id="PS50132">
    <property type="entry name" value="RGS"/>
    <property type="match status" value="1"/>
</dbReference>
<sequence>MPIIRRSSDFSTFSTKFQRSNDNDFPKTASFCCTRKALRNSNTGQMQTKQTSDMKVMKVVTLRMILNNKQTYKIFEQFLEDEHSDENLEFWSDVNTFREESTKKKKKHAQKIYSRFIKESSKREVNLDFSVRKQMERDLKTCEAEIFDDAQEIIFQLMDKGSFIRFKNSSKFRKCEVILHLSDKDQIEKCNSPKR</sequence>
<feature type="domain" description="RGS" evidence="1">
    <location>
        <begin position="61"/>
        <end position="174"/>
    </location>
</feature>
<dbReference type="InterPro" id="IPR044926">
    <property type="entry name" value="RGS_subdomain_2"/>
</dbReference>
<dbReference type="PRINTS" id="PR01301">
    <property type="entry name" value="RGSPROTEIN"/>
</dbReference>
<reference evidence="2 3" key="1">
    <citation type="submission" date="2024-02" db="EMBL/GenBank/DDBJ databases">
        <authorList>
            <person name="Daric V."/>
            <person name="Darras S."/>
        </authorList>
    </citation>
    <scope>NUCLEOTIDE SEQUENCE [LARGE SCALE GENOMIC DNA]</scope>
</reference>
<evidence type="ECO:0000313" key="2">
    <source>
        <dbReference type="EMBL" id="CAK8697542.1"/>
    </source>
</evidence>
<name>A0ABP0H1A2_CLALP</name>